<dbReference type="Gene3D" id="1.20.1070.10">
    <property type="entry name" value="Rhodopsin 7-helix transmembrane proteins"/>
    <property type="match status" value="1"/>
</dbReference>
<sequence length="481" mass="54872">MEEGSFEPFEIETNGSDNVSLITDSGGKPGCVDAYDSIIVPRFYLVCVAGFITSIISILENSFLFFLFLQKKSNRNHYNLYLMLIALIDVFIGISYIFLMVVNVSADYFQSLILLRLWYFYVAPMITISHVAITSSAMCILAATFERYCITVNSRCTDFVKRNRIFIAFGSLIIAIFNKGSIYFELRITKNEACVGTMNEYAIIATPLVESTYYVIFKVWYRNIATVFLPFFALAYLNAKIVRALAKQQRLDYCADLILANSKNHPDKEKSRRKILTRSATRTLVLVVITYLISNVVNVILTVGEYFNKMQLTNYYIDVYFILLDSSSFLCVVASALRFPIYMTCQSQLRNEFIDLLKHKLRKNSFEGECNNSSTSNNNTGVPLLSYEKNQKVLKRRSVSEDNIKSTEVNNTASSLKSLPEQKIIQSKNIVEANIEADVSFIDNDDWDVNDPVTSQRLKTSENNDFLQNIIFRSSQKESVL</sequence>
<dbReference type="PROSITE" id="PS50262">
    <property type="entry name" value="G_PROTEIN_RECEP_F1_2"/>
    <property type="match status" value="1"/>
</dbReference>
<evidence type="ECO:0000256" key="2">
    <source>
        <dbReference type="ARBA" id="ARBA00022692"/>
    </source>
</evidence>
<feature type="transmembrane region" description="Helical" evidence="5">
    <location>
        <begin position="81"/>
        <end position="106"/>
    </location>
</feature>
<evidence type="ECO:0000313" key="8">
    <source>
        <dbReference type="WBParaSite" id="PTRK_0000209800.1"/>
    </source>
</evidence>
<evidence type="ECO:0000313" key="7">
    <source>
        <dbReference type="Proteomes" id="UP000038045"/>
    </source>
</evidence>
<protein>
    <submittedName>
        <fullName evidence="8">G_PROTEIN_RECEP_F1_2 domain-containing protein</fullName>
    </submittedName>
</protein>
<evidence type="ECO:0000256" key="4">
    <source>
        <dbReference type="ARBA" id="ARBA00023136"/>
    </source>
</evidence>
<dbReference type="CDD" id="cd14978">
    <property type="entry name" value="7tmA_FMRFamide_R-like"/>
    <property type="match status" value="1"/>
</dbReference>
<evidence type="ECO:0000256" key="1">
    <source>
        <dbReference type="ARBA" id="ARBA00004370"/>
    </source>
</evidence>
<accession>A0A0N4Z533</accession>
<evidence type="ECO:0000256" key="3">
    <source>
        <dbReference type="ARBA" id="ARBA00022989"/>
    </source>
</evidence>
<keyword evidence="3 5" id="KW-1133">Transmembrane helix</keyword>
<dbReference type="SUPFAM" id="SSF81321">
    <property type="entry name" value="Family A G protein-coupled receptor-like"/>
    <property type="match status" value="1"/>
</dbReference>
<dbReference type="GO" id="GO:0016020">
    <property type="term" value="C:membrane"/>
    <property type="evidence" value="ECO:0007669"/>
    <property type="project" value="UniProtKB-SubCell"/>
</dbReference>
<feature type="transmembrane region" description="Helical" evidence="5">
    <location>
        <begin position="319"/>
        <end position="341"/>
    </location>
</feature>
<dbReference type="InterPro" id="IPR017452">
    <property type="entry name" value="GPCR_Rhodpsn_7TM"/>
</dbReference>
<evidence type="ECO:0000259" key="6">
    <source>
        <dbReference type="PROSITE" id="PS50262"/>
    </source>
</evidence>
<feature type="domain" description="G-protein coupled receptors family 1 profile" evidence="6">
    <location>
        <begin position="60"/>
        <end position="342"/>
    </location>
</feature>
<keyword evidence="7" id="KW-1185">Reference proteome</keyword>
<name>A0A0N4Z533_PARTI</name>
<dbReference type="PANTHER" id="PTHR46709:SF4">
    <property type="entry name" value="G-PROTEIN COUPLED RECEPTORS FAMILY 1 PROFILE DOMAIN-CONTAINING PROTEIN"/>
    <property type="match status" value="1"/>
</dbReference>
<comment type="subcellular location">
    <subcellularLocation>
        <location evidence="1">Membrane</location>
    </subcellularLocation>
</comment>
<proteinExistence type="predicted"/>
<keyword evidence="4 5" id="KW-0472">Membrane</keyword>
<keyword evidence="2 5" id="KW-0812">Transmembrane</keyword>
<feature type="transmembrane region" description="Helical" evidence="5">
    <location>
        <begin position="219"/>
        <end position="239"/>
    </location>
</feature>
<organism evidence="7 8">
    <name type="scientific">Parastrongyloides trichosuri</name>
    <name type="common">Possum-specific nematode worm</name>
    <dbReference type="NCBI Taxonomy" id="131310"/>
    <lineage>
        <taxon>Eukaryota</taxon>
        <taxon>Metazoa</taxon>
        <taxon>Ecdysozoa</taxon>
        <taxon>Nematoda</taxon>
        <taxon>Chromadorea</taxon>
        <taxon>Rhabditida</taxon>
        <taxon>Tylenchina</taxon>
        <taxon>Panagrolaimomorpha</taxon>
        <taxon>Strongyloidoidea</taxon>
        <taxon>Strongyloididae</taxon>
        <taxon>Parastrongyloides</taxon>
    </lineage>
</organism>
<dbReference type="AlphaFoldDB" id="A0A0N4Z533"/>
<dbReference type="WBParaSite" id="PTRK_0000209800.1">
    <property type="protein sequence ID" value="PTRK_0000209800.1"/>
    <property type="gene ID" value="PTRK_0000209800"/>
</dbReference>
<reference evidence="8" key="1">
    <citation type="submission" date="2017-02" db="UniProtKB">
        <authorList>
            <consortium name="WormBaseParasite"/>
        </authorList>
    </citation>
    <scope>IDENTIFICATION</scope>
</reference>
<feature type="transmembrane region" description="Helical" evidence="5">
    <location>
        <begin position="283"/>
        <end position="307"/>
    </location>
</feature>
<dbReference type="Proteomes" id="UP000038045">
    <property type="component" value="Unplaced"/>
</dbReference>
<feature type="transmembrane region" description="Helical" evidence="5">
    <location>
        <begin position="118"/>
        <end position="145"/>
    </location>
</feature>
<feature type="transmembrane region" description="Helical" evidence="5">
    <location>
        <begin position="165"/>
        <end position="184"/>
    </location>
</feature>
<evidence type="ECO:0000256" key="5">
    <source>
        <dbReference type="SAM" id="Phobius"/>
    </source>
</evidence>
<dbReference type="PANTHER" id="PTHR46709">
    <property type="entry name" value="PROTEIN CBG23488-RELATED"/>
    <property type="match status" value="1"/>
</dbReference>
<feature type="transmembrane region" description="Helical" evidence="5">
    <location>
        <begin position="43"/>
        <end position="69"/>
    </location>
</feature>